<reference evidence="2 3" key="1">
    <citation type="submission" date="2022-03" db="EMBL/GenBank/DDBJ databases">
        <title>Genome data of Colletotrichum spp.</title>
        <authorList>
            <person name="Utami Y.D."/>
            <person name="Hiruma K."/>
        </authorList>
    </citation>
    <scope>NUCLEOTIDE SEQUENCE [LARGE SCALE GENOMIC DNA]</scope>
    <source>
        <strain evidence="2 3">MAFF 239500</strain>
    </source>
</reference>
<organism evidence="2 3">
    <name type="scientific">Colletotrichum spaethianum</name>
    <dbReference type="NCBI Taxonomy" id="700344"/>
    <lineage>
        <taxon>Eukaryota</taxon>
        <taxon>Fungi</taxon>
        <taxon>Dikarya</taxon>
        <taxon>Ascomycota</taxon>
        <taxon>Pezizomycotina</taxon>
        <taxon>Sordariomycetes</taxon>
        <taxon>Hypocreomycetidae</taxon>
        <taxon>Glomerellales</taxon>
        <taxon>Glomerellaceae</taxon>
        <taxon>Colletotrichum</taxon>
        <taxon>Colletotrichum spaethianum species complex</taxon>
    </lineage>
</organism>
<dbReference type="RefSeq" id="XP_049126803.1">
    <property type="nucleotide sequence ID" value="XM_049270846.1"/>
</dbReference>
<protein>
    <submittedName>
        <fullName evidence="2">Uncharacterized protein</fullName>
    </submittedName>
</protein>
<dbReference type="EMBL" id="BQXU01000010">
    <property type="protein sequence ID" value="GKT44453.1"/>
    <property type="molecule type" value="Genomic_DNA"/>
</dbReference>
<gene>
    <name evidence="2" type="ORF">ColSpa_04634</name>
</gene>
<sequence length="104" mass="11511">MSIEPSSRRRRPTNNVPCVPTISRTLLHLVHPATHSAQSIRWASRSGGDGGRAAATTHSSKDQVYHTLPHPPTVYRHEQDQIVVDDLPSRVDGAETRQIQVQTS</sequence>
<feature type="region of interest" description="Disordered" evidence="1">
    <location>
        <begin position="33"/>
        <end position="72"/>
    </location>
</feature>
<accession>A0AA37P146</accession>
<dbReference type="GeneID" id="73325436"/>
<name>A0AA37P146_9PEZI</name>
<proteinExistence type="predicted"/>
<keyword evidence="3" id="KW-1185">Reference proteome</keyword>
<comment type="caution">
    <text evidence="2">The sequence shown here is derived from an EMBL/GenBank/DDBJ whole genome shotgun (WGS) entry which is preliminary data.</text>
</comment>
<evidence type="ECO:0000256" key="1">
    <source>
        <dbReference type="SAM" id="MobiDB-lite"/>
    </source>
</evidence>
<dbReference type="AlphaFoldDB" id="A0AA37P146"/>
<evidence type="ECO:0000313" key="3">
    <source>
        <dbReference type="Proteomes" id="UP001055115"/>
    </source>
</evidence>
<evidence type="ECO:0000313" key="2">
    <source>
        <dbReference type="EMBL" id="GKT44453.1"/>
    </source>
</evidence>
<dbReference type="Proteomes" id="UP001055115">
    <property type="component" value="Unassembled WGS sequence"/>
</dbReference>